<accession>A0A8S3YDJ4</accession>
<dbReference type="PANTHER" id="PTHR11081:SF59">
    <property type="entry name" value="FI23547P1"/>
    <property type="match status" value="1"/>
</dbReference>
<comment type="caution">
    <text evidence="5">The sequence shown here is derived from an EMBL/GenBank/DDBJ whole genome shotgun (WGS) entry which is preliminary data.</text>
</comment>
<dbReference type="OrthoDB" id="2959108at2759"/>
<feature type="domain" description="XPG N-terminal" evidence="4">
    <location>
        <begin position="1"/>
        <end position="98"/>
    </location>
</feature>
<dbReference type="SUPFAM" id="SSF88723">
    <property type="entry name" value="PIN domain-like"/>
    <property type="match status" value="1"/>
</dbReference>
<dbReference type="InterPro" id="IPR029060">
    <property type="entry name" value="PIN-like_dom_sf"/>
</dbReference>
<feature type="domain" description="XPG-I" evidence="3">
    <location>
        <begin position="105"/>
        <end position="177"/>
    </location>
</feature>
<dbReference type="SMART" id="SM00485">
    <property type="entry name" value="XPGN"/>
    <property type="match status" value="1"/>
</dbReference>
<evidence type="ECO:0000256" key="2">
    <source>
        <dbReference type="ARBA" id="ARBA00022801"/>
    </source>
</evidence>
<name>A0A8S3YDJ4_9EUPU</name>
<dbReference type="SMART" id="SM00484">
    <property type="entry name" value="XPGI"/>
    <property type="match status" value="1"/>
</dbReference>
<dbReference type="InterPro" id="IPR036279">
    <property type="entry name" value="5-3_exonuclease_C_sf"/>
</dbReference>
<dbReference type="PANTHER" id="PTHR11081">
    <property type="entry name" value="FLAP ENDONUCLEASE FAMILY MEMBER"/>
    <property type="match status" value="1"/>
</dbReference>
<evidence type="ECO:0000313" key="6">
    <source>
        <dbReference type="Proteomes" id="UP000678393"/>
    </source>
</evidence>
<evidence type="ECO:0000259" key="3">
    <source>
        <dbReference type="SMART" id="SM00484"/>
    </source>
</evidence>
<dbReference type="InterPro" id="IPR006085">
    <property type="entry name" value="XPG_DNA_repair_N"/>
</dbReference>
<dbReference type="SUPFAM" id="SSF47807">
    <property type="entry name" value="5' to 3' exonuclease, C-terminal subdomain"/>
    <property type="match status" value="1"/>
</dbReference>
<keyword evidence="1" id="KW-0540">Nuclease</keyword>
<evidence type="ECO:0000256" key="1">
    <source>
        <dbReference type="ARBA" id="ARBA00022722"/>
    </source>
</evidence>
<organism evidence="5 6">
    <name type="scientific">Candidula unifasciata</name>
    <dbReference type="NCBI Taxonomy" id="100452"/>
    <lineage>
        <taxon>Eukaryota</taxon>
        <taxon>Metazoa</taxon>
        <taxon>Spiralia</taxon>
        <taxon>Lophotrochozoa</taxon>
        <taxon>Mollusca</taxon>
        <taxon>Gastropoda</taxon>
        <taxon>Heterobranchia</taxon>
        <taxon>Euthyneura</taxon>
        <taxon>Panpulmonata</taxon>
        <taxon>Eupulmonata</taxon>
        <taxon>Stylommatophora</taxon>
        <taxon>Helicina</taxon>
        <taxon>Helicoidea</taxon>
        <taxon>Geomitridae</taxon>
        <taxon>Candidula</taxon>
    </lineage>
</organism>
<evidence type="ECO:0008006" key="7">
    <source>
        <dbReference type="Google" id="ProtNLM"/>
    </source>
</evidence>
<dbReference type="AlphaFoldDB" id="A0A8S3YDJ4"/>
<sequence length="474" mass="53522">MGVGGLWSLLSPVGKEMSLEFCKGKKLAVDLSAWIVQCSVVATSKPIPASYLCCRGIFMRTLNLLSLGVSLVFVIDGPNPPAVKRRTKSRDDFYRTALEYKVLLTALGLPVIECDGEAEKLCAELNLRKLVDGVITNDGDALIYGAETVYKGLLQDKKVDHIAMVYHMEDVRTSLNLSRRDLVAFALLSAGDFSLGVPNIREKKFIELMKEFKINNIEDALHRFMTWSANTELDCLDQKMKSLADMKTRHCTKCLHEGTKQEHVHSGCQVCQVDSECRQGDSPDHPPCLCEYHLAEESVKTYKMELKIRELALKSDPGFPDRAVIQEYLQPLPQMLDDVDLCVRVPDFPAVCSFIQERLHYSFQHTMSYLVPATIKMAIHGVLPDLAVTPRCIIKTCKVNFEQCFLVRWKKLDEDELSDESSYAFHLSQTLFASKYPDMVEDFMGATRCKNQAEEGSRRTFLQTVHDDIKDNKG</sequence>
<dbReference type="GO" id="GO:0017108">
    <property type="term" value="F:5'-flap endonuclease activity"/>
    <property type="evidence" value="ECO:0007669"/>
    <property type="project" value="TreeGrafter"/>
</dbReference>
<dbReference type="Gene3D" id="3.40.50.1010">
    <property type="entry name" value="5'-nuclease"/>
    <property type="match status" value="2"/>
</dbReference>
<reference evidence="5" key="1">
    <citation type="submission" date="2021-04" db="EMBL/GenBank/DDBJ databases">
        <authorList>
            <consortium name="Molecular Ecology Group"/>
        </authorList>
    </citation>
    <scope>NUCLEOTIDE SEQUENCE</scope>
</reference>
<keyword evidence="6" id="KW-1185">Reference proteome</keyword>
<dbReference type="InterPro" id="IPR006086">
    <property type="entry name" value="XPG-I_dom"/>
</dbReference>
<dbReference type="Pfam" id="PF00752">
    <property type="entry name" value="XPG_N"/>
    <property type="match status" value="1"/>
</dbReference>
<dbReference type="Proteomes" id="UP000678393">
    <property type="component" value="Unassembled WGS sequence"/>
</dbReference>
<dbReference type="PRINTS" id="PR00853">
    <property type="entry name" value="XPGRADSUPER"/>
</dbReference>
<evidence type="ECO:0000313" key="5">
    <source>
        <dbReference type="EMBL" id="CAG5114584.1"/>
    </source>
</evidence>
<keyword evidence="2" id="KW-0378">Hydrolase</keyword>
<dbReference type="EMBL" id="CAJHNH020000012">
    <property type="protein sequence ID" value="CAG5114584.1"/>
    <property type="molecule type" value="Genomic_DNA"/>
</dbReference>
<gene>
    <name evidence="5" type="ORF">CUNI_LOCUS142</name>
</gene>
<protein>
    <recommendedName>
        <fullName evidence="7">XPG-I domain-containing protein</fullName>
    </recommendedName>
</protein>
<dbReference type="InterPro" id="IPR006084">
    <property type="entry name" value="XPG/Rad2"/>
</dbReference>
<proteinExistence type="predicted"/>
<dbReference type="Pfam" id="PF00867">
    <property type="entry name" value="XPG_I"/>
    <property type="match status" value="1"/>
</dbReference>
<evidence type="ECO:0000259" key="4">
    <source>
        <dbReference type="SMART" id="SM00485"/>
    </source>
</evidence>